<name>A0A9J5WA15_SOLCO</name>
<organism evidence="1 2">
    <name type="scientific">Solanum commersonii</name>
    <name type="common">Commerson's wild potato</name>
    <name type="synonym">Commerson's nightshade</name>
    <dbReference type="NCBI Taxonomy" id="4109"/>
    <lineage>
        <taxon>Eukaryota</taxon>
        <taxon>Viridiplantae</taxon>
        <taxon>Streptophyta</taxon>
        <taxon>Embryophyta</taxon>
        <taxon>Tracheophyta</taxon>
        <taxon>Spermatophyta</taxon>
        <taxon>Magnoliopsida</taxon>
        <taxon>eudicotyledons</taxon>
        <taxon>Gunneridae</taxon>
        <taxon>Pentapetalae</taxon>
        <taxon>asterids</taxon>
        <taxon>lamiids</taxon>
        <taxon>Solanales</taxon>
        <taxon>Solanaceae</taxon>
        <taxon>Solanoideae</taxon>
        <taxon>Solaneae</taxon>
        <taxon>Solanum</taxon>
    </lineage>
</organism>
<reference evidence="1 2" key="1">
    <citation type="submission" date="2020-09" db="EMBL/GenBank/DDBJ databases">
        <title>De no assembly of potato wild relative species, Solanum commersonii.</title>
        <authorList>
            <person name="Cho K."/>
        </authorList>
    </citation>
    <scope>NUCLEOTIDE SEQUENCE [LARGE SCALE GENOMIC DNA]</scope>
    <source>
        <strain evidence="1">LZ3.2</strain>
        <tissue evidence="1">Leaf</tissue>
    </source>
</reference>
<accession>A0A9J5WA15</accession>
<keyword evidence="2" id="KW-1185">Reference proteome</keyword>
<protein>
    <recommendedName>
        <fullName evidence="3">DUF4283 domain-containing protein</fullName>
    </recommendedName>
</protein>
<dbReference type="PANTHER" id="PTHR31286:SF99">
    <property type="entry name" value="DUF4283 DOMAIN-CONTAINING PROTEIN"/>
    <property type="match status" value="1"/>
</dbReference>
<proteinExistence type="predicted"/>
<dbReference type="EMBL" id="JACXVP010000012">
    <property type="protein sequence ID" value="KAG5572539.1"/>
    <property type="molecule type" value="Genomic_DNA"/>
</dbReference>
<evidence type="ECO:0000313" key="1">
    <source>
        <dbReference type="EMBL" id="KAG5572539.1"/>
    </source>
</evidence>
<dbReference type="AlphaFoldDB" id="A0A9J5WA15"/>
<evidence type="ECO:0000313" key="2">
    <source>
        <dbReference type="Proteomes" id="UP000824120"/>
    </source>
</evidence>
<dbReference type="OrthoDB" id="1750606at2759"/>
<dbReference type="InterPro" id="IPR040256">
    <property type="entry name" value="At4g02000-like"/>
</dbReference>
<dbReference type="PANTHER" id="PTHR31286">
    <property type="entry name" value="GLYCINE-RICH CELL WALL STRUCTURAL PROTEIN 1.8-LIKE"/>
    <property type="match status" value="1"/>
</dbReference>
<dbReference type="Proteomes" id="UP000824120">
    <property type="component" value="Chromosome 12"/>
</dbReference>
<gene>
    <name evidence="1" type="ORF">H5410_062305</name>
</gene>
<sequence>MLGISAFSPEQRSCVCEWRYLRTGLCITAWLPHEDKRCHPNFVAFEVKENISAIWVRLPELPAEFYDQGILALIGNRLVKTDMCTSSVMRGRYARICVEVPIGILVKEWPA</sequence>
<comment type="caution">
    <text evidence="1">The sequence shown here is derived from an EMBL/GenBank/DDBJ whole genome shotgun (WGS) entry which is preliminary data.</text>
</comment>
<evidence type="ECO:0008006" key="3">
    <source>
        <dbReference type="Google" id="ProtNLM"/>
    </source>
</evidence>